<dbReference type="EMBL" id="JAAMPI010000104">
    <property type="protein sequence ID" value="KAF4635700.1"/>
    <property type="molecule type" value="Genomic_DNA"/>
</dbReference>
<name>A0A8H4W8N8_9HELO</name>
<keyword evidence="1" id="KW-1133">Transmembrane helix</keyword>
<feature type="transmembrane region" description="Helical" evidence="1">
    <location>
        <begin position="116"/>
        <end position="142"/>
    </location>
</feature>
<evidence type="ECO:0000256" key="1">
    <source>
        <dbReference type="SAM" id="Phobius"/>
    </source>
</evidence>
<feature type="transmembrane region" description="Helical" evidence="1">
    <location>
        <begin position="63"/>
        <end position="89"/>
    </location>
</feature>
<organism evidence="2 3">
    <name type="scientific">Cudoniella acicularis</name>
    <dbReference type="NCBI Taxonomy" id="354080"/>
    <lineage>
        <taxon>Eukaryota</taxon>
        <taxon>Fungi</taxon>
        <taxon>Dikarya</taxon>
        <taxon>Ascomycota</taxon>
        <taxon>Pezizomycotina</taxon>
        <taxon>Leotiomycetes</taxon>
        <taxon>Helotiales</taxon>
        <taxon>Tricladiaceae</taxon>
        <taxon>Cudoniella</taxon>
    </lineage>
</organism>
<proteinExistence type="predicted"/>
<comment type="caution">
    <text evidence="2">The sequence shown here is derived from an EMBL/GenBank/DDBJ whole genome shotgun (WGS) entry which is preliminary data.</text>
</comment>
<keyword evidence="1" id="KW-0812">Transmembrane</keyword>
<dbReference type="Proteomes" id="UP000566819">
    <property type="component" value="Unassembled WGS sequence"/>
</dbReference>
<keyword evidence="3" id="KW-1185">Reference proteome</keyword>
<gene>
    <name evidence="2" type="ORF">G7Y89_g2402</name>
</gene>
<keyword evidence="1" id="KW-0472">Membrane</keyword>
<protein>
    <submittedName>
        <fullName evidence="2">Uncharacterized protein</fullName>
    </submittedName>
</protein>
<feature type="transmembrane region" description="Helical" evidence="1">
    <location>
        <begin position="20"/>
        <end position="42"/>
    </location>
</feature>
<evidence type="ECO:0000313" key="2">
    <source>
        <dbReference type="EMBL" id="KAF4635700.1"/>
    </source>
</evidence>
<sequence>MAKQTTMVFLKMSLESTPGVLTFMTWISPIALAVVILTAYLITAMHIIHEKEKSIKVFAYSSAGIAILNLIHPVAYGGALFITVTLVLWECEKALFLELKPLRDENAQLSCEALNLAIALFFLTIVALAIWVGLNFLIWHVAGLNVQKLRLAKAMGETKDNEAEVLIEDM</sequence>
<reference evidence="2 3" key="1">
    <citation type="submission" date="2020-03" db="EMBL/GenBank/DDBJ databases">
        <title>Draft Genome Sequence of Cudoniella acicularis.</title>
        <authorList>
            <person name="Buettner E."/>
            <person name="Kellner H."/>
        </authorList>
    </citation>
    <scope>NUCLEOTIDE SEQUENCE [LARGE SCALE GENOMIC DNA]</scope>
    <source>
        <strain evidence="2 3">DSM 108380</strain>
    </source>
</reference>
<evidence type="ECO:0000313" key="3">
    <source>
        <dbReference type="Proteomes" id="UP000566819"/>
    </source>
</evidence>
<accession>A0A8H4W8N8</accession>
<dbReference type="AlphaFoldDB" id="A0A8H4W8N8"/>